<proteinExistence type="predicted"/>
<feature type="compositionally biased region" description="Polar residues" evidence="1">
    <location>
        <begin position="213"/>
        <end position="222"/>
    </location>
</feature>
<evidence type="ECO:0000256" key="1">
    <source>
        <dbReference type="SAM" id="MobiDB-lite"/>
    </source>
</evidence>
<dbReference type="OrthoDB" id="3362703at2759"/>
<feature type="compositionally biased region" description="Basic and acidic residues" evidence="1">
    <location>
        <begin position="232"/>
        <end position="241"/>
    </location>
</feature>
<dbReference type="Proteomes" id="UP000305948">
    <property type="component" value="Unassembled WGS sequence"/>
</dbReference>
<gene>
    <name evidence="2" type="ORF">OE88DRAFT_1805302</name>
</gene>
<dbReference type="AlphaFoldDB" id="A0A5C3NC52"/>
<feature type="region of interest" description="Disordered" evidence="1">
    <location>
        <begin position="1"/>
        <end position="340"/>
    </location>
</feature>
<reference evidence="2 3" key="1">
    <citation type="journal article" date="2019" name="Nat. Ecol. Evol.">
        <title>Megaphylogeny resolves global patterns of mushroom evolution.</title>
        <authorList>
            <person name="Varga T."/>
            <person name="Krizsan K."/>
            <person name="Foldi C."/>
            <person name="Dima B."/>
            <person name="Sanchez-Garcia M."/>
            <person name="Sanchez-Ramirez S."/>
            <person name="Szollosi G.J."/>
            <person name="Szarkandi J.G."/>
            <person name="Papp V."/>
            <person name="Albert L."/>
            <person name="Andreopoulos W."/>
            <person name="Angelini C."/>
            <person name="Antonin V."/>
            <person name="Barry K.W."/>
            <person name="Bougher N.L."/>
            <person name="Buchanan P."/>
            <person name="Buyck B."/>
            <person name="Bense V."/>
            <person name="Catcheside P."/>
            <person name="Chovatia M."/>
            <person name="Cooper J."/>
            <person name="Damon W."/>
            <person name="Desjardin D."/>
            <person name="Finy P."/>
            <person name="Geml J."/>
            <person name="Haridas S."/>
            <person name="Hughes K."/>
            <person name="Justo A."/>
            <person name="Karasinski D."/>
            <person name="Kautmanova I."/>
            <person name="Kiss B."/>
            <person name="Kocsube S."/>
            <person name="Kotiranta H."/>
            <person name="LaButti K.M."/>
            <person name="Lechner B.E."/>
            <person name="Liimatainen K."/>
            <person name="Lipzen A."/>
            <person name="Lukacs Z."/>
            <person name="Mihaltcheva S."/>
            <person name="Morgado L.N."/>
            <person name="Niskanen T."/>
            <person name="Noordeloos M.E."/>
            <person name="Ohm R.A."/>
            <person name="Ortiz-Santana B."/>
            <person name="Ovrebo C."/>
            <person name="Racz N."/>
            <person name="Riley R."/>
            <person name="Savchenko A."/>
            <person name="Shiryaev A."/>
            <person name="Soop K."/>
            <person name="Spirin V."/>
            <person name="Szebenyi C."/>
            <person name="Tomsovsky M."/>
            <person name="Tulloss R.E."/>
            <person name="Uehling J."/>
            <person name="Grigoriev I.V."/>
            <person name="Vagvolgyi C."/>
            <person name="Papp T."/>
            <person name="Martin F.M."/>
            <person name="Miettinen O."/>
            <person name="Hibbett D.S."/>
            <person name="Nagy L.G."/>
        </authorList>
    </citation>
    <scope>NUCLEOTIDE SEQUENCE [LARGE SCALE GENOMIC DNA]</scope>
    <source>
        <strain evidence="2 3">OMC1185</strain>
    </source>
</reference>
<organism evidence="2 3">
    <name type="scientific">Heliocybe sulcata</name>
    <dbReference type="NCBI Taxonomy" id="5364"/>
    <lineage>
        <taxon>Eukaryota</taxon>
        <taxon>Fungi</taxon>
        <taxon>Dikarya</taxon>
        <taxon>Basidiomycota</taxon>
        <taxon>Agaricomycotina</taxon>
        <taxon>Agaricomycetes</taxon>
        <taxon>Gloeophyllales</taxon>
        <taxon>Gloeophyllaceae</taxon>
        <taxon>Heliocybe</taxon>
    </lineage>
</organism>
<feature type="compositionally biased region" description="Basic residues" evidence="1">
    <location>
        <begin position="292"/>
        <end position="304"/>
    </location>
</feature>
<feature type="compositionally biased region" description="Low complexity" evidence="1">
    <location>
        <begin position="242"/>
        <end position="277"/>
    </location>
</feature>
<keyword evidence="3" id="KW-1185">Reference proteome</keyword>
<sequence length="480" mass="52432">MSVSGSLKIKIPKGGDQPSNSRQAEAPRKRSNTKRRVVSDEEEDDRYAGPSKPNTPRAKRPRRSTSAHDGEEEVDVEGPGDEMEDTRFLALAAPAEEAERPPFKKKKSTPLETVVSRQSSYDPPKRVRKRSAKAVWSSDEDYSERVGNGDMDLEDEDFEPEPKKQRGLKREEKEKSVPRTNGIVKVKAGKKAKKEEKEIVFKDERNASAPVAPSSTKKTPTASLPPTPLIRRPKDTDDTKDGASTTTGSTPPTTAVNTPAPAAAAPSSSVDSELPSATVPPPASTSSLPPIPKKKKLPTIKKNKPAGDSAVSAPLATPYSKKNGNDAAKAGSGGASALDRKANVADTADDGLSGLFGKKKVVEEKAEFDLRNKDIYAELFKGTGGAPRSGIKSKEKELERRKELDKMREEARAKRLEEAKHSFSLTSATEKVGRFEDLLKERKSSAAYPNLLCGKVREMWDGARRERERKKNEASPELRR</sequence>
<feature type="compositionally biased region" description="Low complexity" evidence="1">
    <location>
        <begin position="320"/>
        <end position="330"/>
    </location>
</feature>
<feature type="compositionally biased region" description="Basic and acidic residues" evidence="1">
    <location>
        <begin position="160"/>
        <end position="177"/>
    </location>
</feature>
<feature type="region of interest" description="Disordered" evidence="1">
    <location>
        <begin position="381"/>
        <end position="404"/>
    </location>
</feature>
<protein>
    <submittedName>
        <fullName evidence="2">Uncharacterized protein</fullName>
    </submittedName>
</protein>
<evidence type="ECO:0000313" key="2">
    <source>
        <dbReference type="EMBL" id="TFK54880.1"/>
    </source>
</evidence>
<feature type="compositionally biased region" description="Basic and acidic residues" evidence="1">
    <location>
        <begin position="193"/>
        <end position="206"/>
    </location>
</feature>
<evidence type="ECO:0000313" key="3">
    <source>
        <dbReference type="Proteomes" id="UP000305948"/>
    </source>
</evidence>
<dbReference type="EMBL" id="ML213505">
    <property type="protein sequence ID" value="TFK54880.1"/>
    <property type="molecule type" value="Genomic_DNA"/>
</dbReference>
<feature type="compositionally biased region" description="Basic and acidic residues" evidence="1">
    <location>
        <begin position="392"/>
        <end position="404"/>
    </location>
</feature>
<name>A0A5C3NC52_9AGAM</name>
<accession>A0A5C3NC52</accession>
<feature type="compositionally biased region" description="Acidic residues" evidence="1">
    <location>
        <begin position="70"/>
        <end position="84"/>
    </location>
</feature>